<dbReference type="OrthoDB" id="9781621at2"/>
<dbReference type="PANTHER" id="PTHR42913">
    <property type="entry name" value="APOPTOSIS-INDUCING FACTOR 1"/>
    <property type="match status" value="1"/>
</dbReference>
<accession>V5T7I1</accession>
<dbReference type="InterPro" id="IPR036188">
    <property type="entry name" value="FAD/NAD-bd_sf"/>
</dbReference>
<dbReference type="PRINTS" id="PR00411">
    <property type="entry name" value="PNDRDTASEI"/>
</dbReference>
<evidence type="ECO:0000256" key="2">
    <source>
        <dbReference type="ARBA" id="ARBA00005272"/>
    </source>
</evidence>
<reference evidence="7" key="1">
    <citation type="journal article" date="2013" name="BMC Microbiol.">
        <title>Proteins of novel lactic acid bacteria from Apis mellifera mellifera: an insight into the production of known extra-cellular proteins during microbial stress.</title>
        <authorList>
            <person name="Butler E."/>
            <person name="Alsterfjord M."/>
            <person name="Olofsson T.C."/>
            <person name="Karlsson C."/>
            <person name="Malmstrom J."/>
            <person name="Vasquez A."/>
        </authorList>
    </citation>
    <scope>NUCLEOTIDE SEQUENCE</scope>
    <source>
        <strain evidence="7">Hon2N</strain>
    </source>
</reference>
<organism evidence="7">
    <name type="scientific">Bombilactobacillus mellis</name>
    <dbReference type="NCBI Taxonomy" id="1218508"/>
    <lineage>
        <taxon>Bacteria</taxon>
        <taxon>Bacillati</taxon>
        <taxon>Bacillota</taxon>
        <taxon>Bacilli</taxon>
        <taxon>Lactobacillales</taxon>
        <taxon>Lactobacillaceae</taxon>
        <taxon>Bombilactobacillus</taxon>
    </lineage>
</organism>
<comment type="similarity">
    <text evidence="2">Belongs to the NADH dehydrogenase family.</text>
</comment>
<dbReference type="EMBL" id="KC790015">
    <property type="protein sequence ID" value="AHB59855.1"/>
    <property type="molecule type" value="Genomic_DNA"/>
</dbReference>
<comment type="cofactor">
    <cofactor evidence="1">
        <name>FAD</name>
        <dbReference type="ChEBI" id="CHEBI:57692"/>
    </cofactor>
</comment>
<keyword evidence="9" id="KW-1185">Reference proteome</keyword>
<keyword evidence="4" id="KW-0274">FAD</keyword>
<dbReference type="InterPro" id="IPR051169">
    <property type="entry name" value="NADH-Q_oxidoreductase"/>
</dbReference>
<protein>
    <submittedName>
        <fullName evidence="7">NADH dehydrogenase FAD-containing subunit</fullName>
    </submittedName>
    <submittedName>
        <fullName evidence="8">Pyridine nucleotide-disulfide oxidoreductase</fullName>
    </submittedName>
</protein>
<dbReference type="PATRIC" id="fig|1218508.4.peg.1569"/>
<evidence type="ECO:0000313" key="7">
    <source>
        <dbReference type="EMBL" id="AHB59855.1"/>
    </source>
</evidence>
<dbReference type="EMBL" id="JXBZ01000010">
    <property type="protein sequence ID" value="KJY48230.1"/>
    <property type="molecule type" value="Genomic_DNA"/>
</dbReference>
<sequence>MAHIVILGAGYGGLGIARKLAKLAPEGTIIDLIDRNKKHVESIQLYRVAAGTAQPDDISFDIQAVIPESVHFIQANVKKVDYENKKVEFTDHADISYDYVVLALGFRSENFGMEGANEYSYKLQDIPTAQKIYQVINSNMRDYKQSQDPNDLNIAVCGAGFTGIELLGELIDTAKVLKAKYNVPEINITSIEMAPQILPMFDSQLAQYAVNFLKKNGIKILTGAKIKKIEQNAVVYTKGDSDEEQRVYANSIIWTVGVSGSDVIKDSGFDVKRNRITVTDYLNIQDHPEIYVVGDDSASIDPKSGRPLPTTGQLALAQARVAAVNIVAALNNAPQKKFNYNSAGTVASLGPHHGIAEMTKPHIKLTGHVASLAKNSSFEVVLYECAGIKGLKKPN</sequence>
<dbReference type="GO" id="GO:0003955">
    <property type="term" value="F:NAD(P)H dehydrogenase (quinone) activity"/>
    <property type="evidence" value="ECO:0007669"/>
    <property type="project" value="TreeGrafter"/>
</dbReference>
<gene>
    <name evidence="8" type="ORF">JG29_15760</name>
</gene>
<evidence type="ECO:0000313" key="8">
    <source>
        <dbReference type="EMBL" id="KJY48230.1"/>
    </source>
</evidence>
<evidence type="ECO:0000256" key="3">
    <source>
        <dbReference type="ARBA" id="ARBA00022630"/>
    </source>
</evidence>
<dbReference type="GO" id="GO:0019646">
    <property type="term" value="P:aerobic electron transport chain"/>
    <property type="evidence" value="ECO:0007669"/>
    <property type="project" value="TreeGrafter"/>
</dbReference>
<reference evidence="8 9" key="2">
    <citation type="submission" date="2014-12" db="EMBL/GenBank/DDBJ databases">
        <title>Comparative genomics of the lactic acid bacteria isolated from the honey bee gut.</title>
        <authorList>
            <person name="Ellegaard K.M."/>
            <person name="Tamarit D."/>
            <person name="Javelind E."/>
            <person name="Olofsson T."/>
            <person name="Andersson S.G."/>
            <person name="Vasquez A."/>
        </authorList>
    </citation>
    <scope>NUCLEOTIDE SEQUENCE [LARGE SCALE GENOMIC DNA]</scope>
    <source>
        <strain evidence="8 9">Hon2</strain>
    </source>
</reference>
<dbReference type="HOGENOM" id="CLU_021377_7_2_9"/>
<evidence type="ECO:0000256" key="1">
    <source>
        <dbReference type="ARBA" id="ARBA00001974"/>
    </source>
</evidence>
<evidence type="ECO:0000313" key="9">
    <source>
        <dbReference type="Proteomes" id="UP000033695"/>
    </source>
</evidence>
<dbReference type="PANTHER" id="PTHR42913:SF3">
    <property type="entry name" value="64 KDA MITOCHONDRIAL NADH DEHYDROGENASE (EUROFUNG)"/>
    <property type="match status" value="1"/>
</dbReference>
<dbReference type="Gene3D" id="3.50.50.100">
    <property type="match status" value="1"/>
</dbReference>
<proteinExistence type="inferred from homology"/>
<dbReference type="InterPro" id="IPR023753">
    <property type="entry name" value="FAD/NAD-binding_dom"/>
</dbReference>
<keyword evidence="5" id="KW-0560">Oxidoreductase</keyword>
<dbReference type="SUPFAM" id="SSF51905">
    <property type="entry name" value="FAD/NAD(P)-binding domain"/>
    <property type="match status" value="2"/>
</dbReference>
<evidence type="ECO:0000259" key="6">
    <source>
        <dbReference type="Pfam" id="PF07992"/>
    </source>
</evidence>
<dbReference type="AlphaFoldDB" id="V5T7I1"/>
<name>V5T7I1_9LACO</name>
<dbReference type="Proteomes" id="UP000033695">
    <property type="component" value="Unassembled WGS sequence"/>
</dbReference>
<dbReference type="RefSeq" id="WP_045923394.1">
    <property type="nucleotide sequence ID" value="NZ_JAAEDZ010000006.1"/>
</dbReference>
<keyword evidence="3" id="KW-0285">Flavoprotein</keyword>
<dbReference type="PRINTS" id="PR00368">
    <property type="entry name" value="FADPNR"/>
</dbReference>
<dbReference type="Pfam" id="PF07992">
    <property type="entry name" value="Pyr_redox_2"/>
    <property type="match status" value="1"/>
</dbReference>
<feature type="domain" description="FAD/NAD(P)-binding" evidence="6">
    <location>
        <begin position="3"/>
        <end position="297"/>
    </location>
</feature>
<evidence type="ECO:0000256" key="4">
    <source>
        <dbReference type="ARBA" id="ARBA00022827"/>
    </source>
</evidence>
<dbReference type="STRING" id="1218508.JG29_15760"/>
<evidence type="ECO:0000256" key="5">
    <source>
        <dbReference type="ARBA" id="ARBA00023002"/>
    </source>
</evidence>